<dbReference type="EMBL" id="JBGUBD010000007">
    <property type="protein sequence ID" value="MFA9479265.1"/>
    <property type="molecule type" value="Genomic_DNA"/>
</dbReference>
<organism evidence="3 4">
    <name type="scientific">Natronomicrosphaera hydrolytica</name>
    <dbReference type="NCBI Taxonomy" id="3242702"/>
    <lineage>
        <taxon>Bacteria</taxon>
        <taxon>Pseudomonadati</taxon>
        <taxon>Planctomycetota</taxon>
        <taxon>Phycisphaerae</taxon>
        <taxon>Phycisphaerales</taxon>
        <taxon>Phycisphaeraceae</taxon>
        <taxon>Natronomicrosphaera</taxon>
    </lineage>
</organism>
<evidence type="ECO:0000313" key="3">
    <source>
        <dbReference type="EMBL" id="MFA9479265.1"/>
    </source>
</evidence>
<dbReference type="Pfam" id="PF02321">
    <property type="entry name" value="OEP"/>
    <property type="match status" value="1"/>
</dbReference>
<dbReference type="Gene3D" id="1.20.1600.10">
    <property type="entry name" value="Outer membrane efflux proteins (OEP)"/>
    <property type="match status" value="1"/>
</dbReference>
<evidence type="ECO:0000313" key="4">
    <source>
        <dbReference type="Proteomes" id="UP001575105"/>
    </source>
</evidence>
<dbReference type="PANTHER" id="PTHR30203">
    <property type="entry name" value="OUTER MEMBRANE CATION EFFLUX PROTEIN"/>
    <property type="match status" value="1"/>
</dbReference>
<keyword evidence="2" id="KW-0732">Signal</keyword>
<comment type="similarity">
    <text evidence="1">Belongs to the outer membrane factor (OMF) (TC 1.B.17) family.</text>
</comment>
<dbReference type="SUPFAM" id="SSF56954">
    <property type="entry name" value="Outer membrane efflux proteins (OEP)"/>
    <property type="match status" value="1"/>
</dbReference>
<sequence>MVQPFTRAHSWRSAMLAVSIAGLSLAPAGCRSAADYRAQADDVADQIIEAKQTEGLGRTQPFTIDSPADTLRRRLMLRQDLPHRSPAGRNVHDVEPIDRWPDPDYFRTEIEAEVDASLSLPEPVVLTLNEALQVAAANSRTYQTQKENVYRSALALDLERHAFRLTFAGLLEGLVESDLRGDQTVTGVEGTAIGSASQTMQTGAAITSRIAVDLVRLLTQDRSSSMGLQFDASVSIPLLRGAGRFIVTEPLTQAEREAVYAIWNFERFKRTFAVSIASQYLGVLQQWDQVDNAEENYRGLVIAGRRARRLAEAGFLPELQVDQAAQDELRARSRWISARESFNSQLDNFKSTLGLPPDAHLTLERNELEQLVQLIERRLAPAREALAVAATDEETDDDGSMPLDAPIDLVEPDPTAGGPYEIEETRAIALALNHRLDLWIAEGEIVDAQRQVAVAADGFLPELTLFGSGQFGARRGINSANQPDARLRPERGVYTALLELDLPLDRTAERNIYRNVLIEFERRVRDYQAQEDEVKLDVRSALRTLLESREGVSIQAQAVALAERRVDSADLFLQAGRAEIRDLLEAQEALVVARNALTAAMVNYRVAELEIQRDIGLLEVDSNGLWREFDPQSLNEDDPNQAEG</sequence>
<accession>A0ABV4U6P9</accession>
<dbReference type="Proteomes" id="UP001575105">
    <property type="component" value="Unassembled WGS sequence"/>
</dbReference>
<evidence type="ECO:0000256" key="1">
    <source>
        <dbReference type="ARBA" id="ARBA00007613"/>
    </source>
</evidence>
<comment type="caution">
    <text evidence="3">The sequence shown here is derived from an EMBL/GenBank/DDBJ whole genome shotgun (WGS) entry which is preliminary data.</text>
</comment>
<feature type="signal peptide" evidence="2">
    <location>
        <begin position="1"/>
        <end position="33"/>
    </location>
</feature>
<evidence type="ECO:0000256" key="2">
    <source>
        <dbReference type="SAM" id="SignalP"/>
    </source>
</evidence>
<keyword evidence="4" id="KW-1185">Reference proteome</keyword>
<dbReference type="PANTHER" id="PTHR30203:SF33">
    <property type="entry name" value="BLR4455 PROTEIN"/>
    <property type="match status" value="1"/>
</dbReference>
<protein>
    <submittedName>
        <fullName evidence="3">TolC family protein</fullName>
    </submittedName>
</protein>
<gene>
    <name evidence="3" type="ORF">ACERK3_13320</name>
</gene>
<feature type="chain" id="PRO_5045965315" evidence="2">
    <location>
        <begin position="34"/>
        <end position="644"/>
    </location>
</feature>
<dbReference type="InterPro" id="IPR010131">
    <property type="entry name" value="MdtP/NodT-like"/>
</dbReference>
<dbReference type="RefSeq" id="WP_425346186.1">
    <property type="nucleotide sequence ID" value="NZ_JBGUBD010000007.1"/>
</dbReference>
<name>A0ABV4U6P9_9BACT</name>
<reference evidence="3 4" key="1">
    <citation type="submission" date="2024-08" db="EMBL/GenBank/DDBJ databases">
        <title>Whole-genome sequencing of halo(alkali)philic microorganisms from hypersaline lakes.</title>
        <authorList>
            <person name="Sorokin D.Y."/>
            <person name="Merkel A.Y."/>
            <person name="Messina E."/>
            <person name="Yakimov M."/>
        </authorList>
    </citation>
    <scope>NUCLEOTIDE SEQUENCE [LARGE SCALE GENOMIC DNA]</scope>
    <source>
        <strain evidence="3 4">AB-hyl4</strain>
    </source>
</reference>
<dbReference type="InterPro" id="IPR003423">
    <property type="entry name" value="OMP_efflux"/>
</dbReference>
<proteinExistence type="inferred from homology"/>